<organism evidence="2 3">
    <name type="scientific">Acinetobacter terrestris</name>
    <dbReference type="NCBI Taxonomy" id="2529843"/>
    <lineage>
        <taxon>Bacteria</taxon>
        <taxon>Pseudomonadati</taxon>
        <taxon>Pseudomonadota</taxon>
        <taxon>Gammaproteobacteria</taxon>
        <taxon>Moraxellales</taxon>
        <taxon>Moraxellaceae</taxon>
        <taxon>Acinetobacter</taxon>
        <taxon>Acinetobacter Taxon 24</taxon>
    </lineage>
</organism>
<accession>A0AAW6URG8</accession>
<sequence length="473" mass="50704">MIFKKTILALSCSVFLVACGGGGGGGSSSSSGTDGGQVTAPASDLEKAKQLVKTTNSIISYYDGFQNIADQYKVPAQVINDTSSDLSRATNLLLVIAEVITQDAQGQTKTYTAQQIQTLMNQNTDDYGDLSDFNFKSNNLTAKVVGDSITISGNANVQYWQAFNWDKINADNAWNNSNSWYSDRAYSIYGDDAEIAVSNLVLEAPFIDTARTTYNYKIQNNGKISTTNLKNQTASFSFTADSTASIVYTLADTMENREDIPNQATMSLKGLSFESAGVKANLAEVSLIAKKAIFNNGTGTLEQLIPSELVLKGLVNYQQESLNLDAKFNLNNDLSKVIDVSAGQETSTNFINANLNVKLSGNLKGANAVPTPFSIDIAARRAEFTKGTAAVAVIVDKNALDIELTAKDLDQEHQIIAGVIKHKNGASISIADVENFTSANIAVSGKSYGTLTKNSSGQYVVKFNDDTITYIAP</sequence>
<comment type="caution">
    <text evidence="2">The sequence shown here is derived from an EMBL/GenBank/DDBJ whole genome shotgun (WGS) entry which is preliminary data.</text>
</comment>
<dbReference type="EMBL" id="JASKNE010000001">
    <property type="protein sequence ID" value="MDK1684258.1"/>
    <property type="molecule type" value="Genomic_DNA"/>
</dbReference>
<feature type="signal peptide" evidence="1">
    <location>
        <begin position="1"/>
        <end position="20"/>
    </location>
</feature>
<dbReference type="RefSeq" id="WP_284067236.1">
    <property type="nucleotide sequence ID" value="NZ_JASKNE010000001.1"/>
</dbReference>
<reference evidence="2" key="1">
    <citation type="submission" date="2023-04" db="EMBL/GenBank/DDBJ databases">
        <title>The environmental microbiomes in feedlot watering bowls are a reservoir of florfenicol resistance for bovine respiratory disease pathogens.</title>
        <authorList>
            <person name="Kos D.W."/>
            <person name="Ruzzini A.C."/>
            <person name="Schreiner B."/>
            <person name="Jelinski M.D."/>
        </authorList>
    </citation>
    <scope>NUCLEOTIDE SEQUENCE</scope>
    <source>
        <strain evidence="2">WB3</strain>
    </source>
</reference>
<dbReference type="Proteomes" id="UP001241935">
    <property type="component" value="Unassembled WGS sequence"/>
</dbReference>
<gene>
    <name evidence="2" type="ORF">QOR41_10515</name>
</gene>
<evidence type="ECO:0008006" key="4">
    <source>
        <dbReference type="Google" id="ProtNLM"/>
    </source>
</evidence>
<proteinExistence type="predicted"/>
<feature type="chain" id="PRO_5043846276" description="Lipoprotein" evidence="1">
    <location>
        <begin position="21"/>
        <end position="473"/>
    </location>
</feature>
<name>A0AAW6URG8_9GAMM</name>
<evidence type="ECO:0000313" key="2">
    <source>
        <dbReference type="EMBL" id="MDK1684258.1"/>
    </source>
</evidence>
<protein>
    <recommendedName>
        <fullName evidence="4">Lipoprotein</fullName>
    </recommendedName>
</protein>
<evidence type="ECO:0000256" key="1">
    <source>
        <dbReference type="SAM" id="SignalP"/>
    </source>
</evidence>
<evidence type="ECO:0000313" key="3">
    <source>
        <dbReference type="Proteomes" id="UP001241935"/>
    </source>
</evidence>
<dbReference type="AlphaFoldDB" id="A0AAW6URG8"/>
<dbReference type="PROSITE" id="PS51257">
    <property type="entry name" value="PROKAR_LIPOPROTEIN"/>
    <property type="match status" value="1"/>
</dbReference>
<keyword evidence="1" id="KW-0732">Signal</keyword>